<dbReference type="SUPFAM" id="SSF53822">
    <property type="entry name" value="Periplasmic binding protein-like I"/>
    <property type="match status" value="1"/>
</dbReference>
<protein>
    <submittedName>
        <fullName evidence="6">Sugar ABC transporter substrate-binding protein</fullName>
    </submittedName>
</protein>
<dbReference type="RefSeq" id="WP_068955140.1">
    <property type="nucleotide sequence ID" value="NZ_LGLV01000009.1"/>
</dbReference>
<name>A0A1C7P0F2_9HYPH</name>
<dbReference type="AlphaFoldDB" id="A0A1C7P0F2"/>
<dbReference type="Proteomes" id="UP000093111">
    <property type="component" value="Unassembled WGS sequence"/>
</dbReference>
<evidence type="ECO:0000313" key="6">
    <source>
        <dbReference type="EMBL" id="OBZ94690.1"/>
    </source>
</evidence>
<proteinExistence type="inferred from homology"/>
<feature type="chain" id="PRO_5008890095" evidence="4">
    <location>
        <begin position="22"/>
        <end position="329"/>
    </location>
</feature>
<dbReference type="OrthoDB" id="9773673at2"/>
<sequence>MKKLLIALAATTALMMSPAMAQDKKLKIGAAPYGLNAEFMQIWSAALEQHPAVKSGEIELTVFDGRYDALVQQEQFNTMITQKFDAIIFVPIDIEAGATAVQAAHDAGIPVVGSNTRVNSDLLASYVGSDDTISGYMEAKTVLDKIGCKGNVVILEGPIGQSAQISRLEGNKKALAECPDVKVLEDQTANWSRAEAQTLMENWLTSHAGQINGIIGQNDEMALGAIEAIKSAKLKTEDFAIAGIDGITDALTAVKDGTMTSILQDASAQAQGALDLAIFHAKKGDYKPESAIWSQYPEMPFNDGKDKEYNVPWTPVTAENVDKLLEARK</sequence>
<evidence type="ECO:0000256" key="2">
    <source>
        <dbReference type="ARBA" id="ARBA00007639"/>
    </source>
</evidence>
<feature type="signal peptide" evidence="4">
    <location>
        <begin position="1"/>
        <end position="21"/>
    </location>
</feature>
<dbReference type="STRING" id="1612624.ADU59_16110"/>
<evidence type="ECO:0000259" key="5">
    <source>
        <dbReference type="Pfam" id="PF13407"/>
    </source>
</evidence>
<dbReference type="EMBL" id="LGLV01000009">
    <property type="protein sequence ID" value="OBZ94690.1"/>
    <property type="molecule type" value="Genomic_DNA"/>
</dbReference>
<dbReference type="PANTHER" id="PTHR46847">
    <property type="entry name" value="D-ALLOSE-BINDING PERIPLASMIC PROTEIN-RELATED"/>
    <property type="match status" value="1"/>
</dbReference>
<evidence type="ECO:0000256" key="4">
    <source>
        <dbReference type="SAM" id="SignalP"/>
    </source>
</evidence>
<keyword evidence="7" id="KW-1185">Reference proteome</keyword>
<dbReference type="GO" id="GO:0030246">
    <property type="term" value="F:carbohydrate binding"/>
    <property type="evidence" value="ECO:0007669"/>
    <property type="project" value="UniProtKB-ARBA"/>
</dbReference>
<dbReference type="GO" id="GO:0030313">
    <property type="term" value="C:cell envelope"/>
    <property type="evidence" value="ECO:0007669"/>
    <property type="project" value="UniProtKB-SubCell"/>
</dbReference>
<organism evidence="6 7">
    <name type="scientific">Pararhizobium polonicum</name>
    <dbReference type="NCBI Taxonomy" id="1612624"/>
    <lineage>
        <taxon>Bacteria</taxon>
        <taxon>Pseudomonadati</taxon>
        <taxon>Pseudomonadota</taxon>
        <taxon>Alphaproteobacteria</taxon>
        <taxon>Hyphomicrobiales</taxon>
        <taxon>Rhizobiaceae</taxon>
        <taxon>Rhizobium/Agrobacterium group</taxon>
        <taxon>Pararhizobium</taxon>
    </lineage>
</organism>
<comment type="subcellular location">
    <subcellularLocation>
        <location evidence="1">Cell envelope</location>
    </subcellularLocation>
</comment>
<gene>
    <name evidence="6" type="ORF">ADU59_16110</name>
</gene>
<feature type="domain" description="Periplasmic binding protein" evidence="5">
    <location>
        <begin position="29"/>
        <end position="282"/>
    </location>
</feature>
<dbReference type="Gene3D" id="3.40.50.2300">
    <property type="match status" value="2"/>
</dbReference>
<dbReference type="InterPro" id="IPR028082">
    <property type="entry name" value="Peripla_BP_I"/>
</dbReference>
<comment type="similarity">
    <text evidence="2">Belongs to the bacterial solute-binding protein 2 family.</text>
</comment>
<dbReference type="PANTHER" id="PTHR46847:SF1">
    <property type="entry name" value="D-ALLOSE-BINDING PERIPLASMIC PROTEIN-RELATED"/>
    <property type="match status" value="1"/>
</dbReference>
<reference evidence="6 7" key="1">
    <citation type="journal article" date="2016" name="Syst. Appl. Microbiol.">
        <title>Pararhizobium polonicum sp. nov. isolated from tumors on stone fruit rootstocks.</title>
        <authorList>
            <person name="Pulawska J."/>
            <person name="Kuzmanovic N."/>
            <person name="Willems A."/>
            <person name="Pothier J.F."/>
        </authorList>
    </citation>
    <scope>NUCLEOTIDE SEQUENCE [LARGE SCALE GENOMIC DNA]</scope>
    <source>
        <strain evidence="6 7">F5.1</strain>
    </source>
</reference>
<keyword evidence="3 4" id="KW-0732">Signal</keyword>
<dbReference type="CDD" id="cd06313">
    <property type="entry name" value="PBP1_ABC_ThpA_XypA"/>
    <property type="match status" value="1"/>
</dbReference>
<evidence type="ECO:0000256" key="1">
    <source>
        <dbReference type="ARBA" id="ARBA00004196"/>
    </source>
</evidence>
<dbReference type="InterPro" id="IPR025997">
    <property type="entry name" value="SBP_2_dom"/>
</dbReference>
<evidence type="ECO:0000256" key="3">
    <source>
        <dbReference type="ARBA" id="ARBA00022729"/>
    </source>
</evidence>
<comment type="caution">
    <text evidence="6">The sequence shown here is derived from an EMBL/GenBank/DDBJ whole genome shotgun (WGS) entry which is preliminary data.</text>
</comment>
<dbReference type="PATRIC" id="fig|1612624.7.peg.5148"/>
<accession>A0A1C7P0F2</accession>
<dbReference type="Pfam" id="PF13407">
    <property type="entry name" value="Peripla_BP_4"/>
    <property type="match status" value="1"/>
</dbReference>
<evidence type="ECO:0000313" key="7">
    <source>
        <dbReference type="Proteomes" id="UP000093111"/>
    </source>
</evidence>